<feature type="domain" description="Radical SAM core" evidence="11">
    <location>
        <begin position="15"/>
        <end position="244"/>
    </location>
</feature>
<dbReference type="Proteomes" id="UP000009315">
    <property type="component" value="Unassembled WGS sequence"/>
</dbReference>
<evidence type="ECO:0000256" key="7">
    <source>
        <dbReference type="ARBA" id="ARBA00023002"/>
    </source>
</evidence>
<dbReference type="InterPro" id="IPR013785">
    <property type="entry name" value="Aldolase_TIM"/>
</dbReference>
<dbReference type="GO" id="GO:0046872">
    <property type="term" value="F:metal ion binding"/>
    <property type="evidence" value="ECO:0007669"/>
    <property type="project" value="UniProtKB-UniRule"/>
</dbReference>
<evidence type="ECO:0000256" key="4">
    <source>
        <dbReference type="ARBA" id="ARBA00022485"/>
    </source>
</evidence>
<dbReference type="SFLD" id="SFLDS00029">
    <property type="entry name" value="Radical_SAM"/>
    <property type="match status" value="1"/>
</dbReference>
<keyword evidence="13" id="KW-1185">Reference proteome</keyword>
<dbReference type="InterPro" id="IPR012838">
    <property type="entry name" value="PFL1_activating"/>
</dbReference>
<dbReference type="PANTHER" id="PTHR30352:SF5">
    <property type="entry name" value="PYRUVATE FORMATE-LYASE 1-ACTIVATING ENZYME"/>
    <property type="match status" value="1"/>
</dbReference>
<dbReference type="NCBIfam" id="TIGR02493">
    <property type="entry name" value="PFLA"/>
    <property type="match status" value="1"/>
</dbReference>
<accession>K8EAA3</accession>
<dbReference type="InterPro" id="IPR007197">
    <property type="entry name" value="rSAM"/>
</dbReference>
<evidence type="ECO:0000256" key="3">
    <source>
        <dbReference type="ARBA" id="ARBA00021356"/>
    </source>
</evidence>
<evidence type="ECO:0000313" key="13">
    <source>
        <dbReference type="Proteomes" id="UP000009315"/>
    </source>
</evidence>
<dbReference type="GO" id="GO:0005737">
    <property type="term" value="C:cytoplasm"/>
    <property type="evidence" value="ECO:0007669"/>
    <property type="project" value="UniProtKB-SubCell"/>
</dbReference>
<dbReference type="Pfam" id="PF04055">
    <property type="entry name" value="Radical_SAM"/>
    <property type="match status" value="1"/>
</dbReference>
<dbReference type="GO" id="GO:0051539">
    <property type="term" value="F:4 iron, 4 sulfur cluster binding"/>
    <property type="evidence" value="ECO:0007669"/>
    <property type="project" value="UniProtKB-UniRule"/>
</dbReference>
<keyword evidence="12" id="KW-0456">Lyase</keyword>
<evidence type="ECO:0000256" key="8">
    <source>
        <dbReference type="ARBA" id="ARBA00023004"/>
    </source>
</evidence>
<comment type="catalytic activity">
    <reaction evidence="10">
        <text>glycyl-[formate C-acetyltransferase] + reduced [flavodoxin] + S-adenosyl-L-methionine = glycin-2-yl radical-[formate C-acetyltransferase] + semiquinone [flavodoxin] + 5'-deoxyadenosine + L-methionine + H(+)</text>
        <dbReference type="Rhea" id="RHEA:19225"/>
        <dbReference type="Rhea" id="RHEA-COMP:10622"/>
        <dbReference type="Rhea" id="RHEA-COMP:12190"/>
        <dbReference type="Rhea" id="RHEA-COMP:12191"/>
        <dbReference type="Rhea" id="RHEA-COMP:14480"/>
        <dbReference type="ChEBI" id="CHEBI:15378"/>
        <dbReference type="ChEBI" id="CHEBI:17319"/>
        <dbReference type="ChEBI" id="CHEBI:29947"/>
        <dbReference type="ChEBI" id="CHEBI:32722"/>
        <dbReference type="ChEBI" id="CHEBI:57618"/>
        <dbReference type="ChEBI" id="CHEBI:57844"/>
        <dbReference type="ChEBI" id="CHEBI:59789"/>
        <dbReference type="ChEBI" id="CHEBI:140311"/>
        <dbReference type="EC" id="1.97.1.4"/>
    </reaction>
</comment>
<dbReference type="SFLD" id="SFLDG01066">
    <property type="entry name" value="organic_radical-activating_enz"/>
    <property type="match status" value="1"/>
</dbReference>
<gene>
    <name evidence="12" type="primary">act</name>
    <name evidence="12" type="ORF">DESHY_40083</name>
</gene>
<sequence>MTQGRIHSIESCGTLDGPGLRCVVFLQGCPLRCRYCHNPDTWQPDGGRPVAAADLVKQICRFRPYFKGQGGVTLSGGEPLWQPDFAAALLQGCRQAGIHTAVDTSGWADPDHLAKVLPYTDLLLLDVKAAEQDQYRWLTGQDWHKFLAALDYIKQAAIPLWLRYVVLPGINDQARHLTKLRQLIKHLGSQVAKVELLPYHPLGVHKWQRLGYPYTLHRLNPPDPAALAALASLLPGATAMFNDI</sequence>
<dbReference type="PROSITE" id="PS01087">
    <property type="entry name" value="RADICAL_ACTIVATING"/>
    <property type="match status" value="1"/>
</dbReference>
<keyword evidence="12" id="KW-0670">Pyruvate</keyword>
<dbReference type="PANTHER" id="PTHR30352">
    <property type="entry name" value="PYRUVATE FORMATE-LYASE-ACTIVATING ENZYME"/>
    <property type="match status" value="1"/>
</dbReference>
<evidence type="ECO:0000256" key="10">
    <source>
        <dbReference type="RuleBase" id="RU362053"/>
    </source>
</evidence>
<evidence type="ECO:0000256" key="2">
    <source>
        <dbReference type="ARBA" id="ARBA00009777"/>
    </source>
</evidence>
<evidence type="ECO:0000256" key="9">
    <source>
        <dbReference type="ARBA" id="ARBA00023014"/>
    </source>
</evidence>
<dbReference type="GO" id="GO:0043365">
    <property type="term" value="F:[formate-C-acetyltransferase]-activating enzyme activity"/>
    <property type="evidence" value="ECO:0007669"/>
    <property type="project" value="UniProtKB-UniRule"/>
</dbReference>
<evidence type="ECO:0000256" key="1">
    <source>
        <dbReference type="ARBA" id="ARBA00003141"/>
    </source>
</evidence>
<comment type="function">
    <text evidence="1 10">Activation of pyruvate formate-lyase under anaerobic conditions by generation of an organic free radical, using S-adenosylmethionine and reduced flavodoxin as cosubstrates to produce 5'-deoxy-adenosine.</text>
</comment>
<dbReference type="OrthoDB" id="9782387at2"/>
<dbReference type="SUPFAM" id="SSF102114">
    <property type="entry name" value="Radical SAM enzymes"/>
    <property type="match status" value="1"/>
</dbReference>
<dbReference type="InterPro" id="IPR058240">
    <property type="entry name" value="rSAM_sf"/>
</dbReference>
<keyword evidence="8 10" id="KW-0408">Iron</keyword>
<reference evidence="12 13" key="1">
    <citation type="journal article" date="2013" name="Genome Announc.">
        <title>Genome Sequence of the Sulfate-Reducing Bacterium Desulfotomaculum hydrothermale Lam5(T).</title>
        <authorList>
            <person name="Amin O."/>
            <person name="Fardeau M.L."/>
            <person name="Valette O."/>
            <person name="Hirschler-Rea A."/>
            <person name="Barbe V."/>
            <person name="Medigue C."/>
            <person name="Vacherie B."/>
            <person name="Ollivier B."/>
            <person name="Bertin P.N."/>
            <person name="Dolla A."/>
        </authorList>
    </citation>
    <scope>NUCLEOTIDE SEQUENCE [LARGE SCALE GENOMIC DNA]</scope>
    <source>
        <strain evidence="13">Lam5 / DSM 18033</strain>
    </source>
</reference>
<evidence type="ECO:0000256" key="5">
    <source>
        <dbReference type="ARBA" id="ARBA00022691"/>
    </source>
</evidence>
<evidence type="ECO:0000313" key="12">
    <source>
        <dbReference type="EMBL" id="CCO08533.1"/>
    </source>
</evidence>
<evidence type="ECO:0000256" key="6">
    <source>
        <dbReference type="ARBA" id="ARBA00022723"/>
    </source>
</evidence>
<comment type="cofactor">
    <cofactor evidence="10">
        <name>[4Fe-4S] cluster</name>
        <dbReference type="ChEBI" id="CHEBI:49883"/>
    </cofactor>
    <text evidence="10">Binds 1 [4Fe-4S] cluster. The cluster is coordinated with 3 cysteines and an exchangeable S-adenosyl-L-methionine.</text>
</comment>
<keyword evidence="6 10" id="KW-0479">Metal-binding</keyword>
<dbReference type="InterPro" id="IPR001989">
    <property type="entry name" value="Radical_activat_CS"/>
</dbReference>
<dbReference type="GO" id="GO:0016829">
    <property type="term" value="F:lyase activity"/>
    <property type="evidence" value="ECO:0007669"/>
    <property type="project" value="UniProtKB-KW"/>
</dbReference>
<dbReference type="InterPro" id="IPR034457">
    <property type="entry name" value="Organic_radical-activating"/>
</dbReference>
<organism evidence="12 13">
    <name type="scientific">Desulforamulus hydrothermalis Lam5 = DSM 18033</name>
    <dbReference type="NCBI Taxonomy" id="1121428"/>
    <lineage>
        <taxon>Bacteria</taxon>
        <taxon>Bacillati</taxon>
        <taxon>Bacillota</taxon>
        <taxon>Clostridia</taxon>
        <taxon>Eubacteriales</taxon>
        <taxon>Peptococcaceae</taxon>
        <taxon>Desulforamulus</taxon>
    </lineage>
</organism>
<dbReference type="eggNOG" id="COG1180">
    <property type="taxonomic scope" value="Bacteria"/>
</dbReference>
<dbReference type="CDD" id="cd01335">
    <property type="entry name" value="Radical_SAM"/>
    <property type="match status" value="1"/>
</dbReference>
<dbReference type="STRING" id="1121428.DESHY_40083"/>
<keyword evidence="10" id="KW-0963">Cytoplasm</keyword>
<dbReference type="EMBL" id="CAOS01000011">
    <property type="protein sequence ID" value="CCO08533.1"/>
    <property type="molecule type" value="Genomic_DNA"/>
</dbReference>
<keyword evidence="9 10" id="KW-0411">Iron-sulfur</keyword>
<dbReference type="PROSITE" id="PS51918">
    <property type="entry name" value="RADICAL_SAM"/>
    <property type="match status" value="1"/>
</dbReference>
<comment type="caution">
    <text evidence="12">The sequence shown here is derived from an EMBL/GenBank/DDBJ whole genome shotgun (WGS) entry which is preliminary data.</text>
</comment>
<dbReference type="Gene3D" id="3.20.20.70">
    <property type="entry name" value="Aldolase class I"/>
    <property type="match status" value="1"/>
</dbReference>
<dbReference type="RefSeq" id="WP_008412007.1">
    <property type="nucleotide sequence ID" value="NZ_CAOS01000011.1"/>
</dbReference>
<evidence type="ECO:0000259" key="11">
    <source>
        <dbReference type="PROSITE" id="PS51918"/>
    </source>
</evidence>
<protein>
    <recommendedName>
        <fullName evidence="3 10">Pyruvate formate-lyase-activating enzyme</fullName>
        <ecNumber evidence="10">1.97.1.4</ecNumber>
    </recommendedName>
</protein>
<proteinExistence type="inferred from homology"/>
<comment type="subcellular location">
    <subcellularLocation>
        <location evidence="10">Cytoplasm</location>
    </subcellularLocation>
</comment>
<keyword evidence="5 10" id="KW-0949">S-adenosyl-L-methionine</keyword>
<keyword evidence="7 10" id="KW-0560">Oxidoreductase</keyword>
<dbReference type="EC" id="1.97.1.4" evidence="10"/>
<keyword evidence="4 10" id="KW-0004">4Fe-4S</keyword>
<name>K8EAA3_9FIRM</name>
<comment type="similarity">
    <text evidence="2 10">Belongs to the organic radical-activating enzymes family.</text>
</comment>
<dbReference type="AlphaFoldDB" id="K8EAA3"/>